<proteinExistence type="predicted"/>
<reference evidence="3 4" key="1">
    <citation type="submission" date="2020-08" db="EMBL/GenBank/DDBJ databases">
        <title>Genomic Encyclopedia of Type Strains, Phase IV (KMG-IV): sequencing the most valuable type-strain genomes for metagenomic binning, comparative biology and taxonomic classification.</title>
        <authorList>
            <person name="Goeker M."/>
        </authorList>
    </citation>
    <scope>NUCLEOTIDE SEQUENCE [LARGE SCALE GENOMIC DNA]</scope>
    <source>
        <strain evidence="3 4">DSM 44197</strain>
    </source>
</reference>
<comment type="caution">
    <text evidence="3">The sequence shown here is derived from an EMBL/GenBank/DDBJ whole genome shotgun (WGS) entry which is preliminary data.</text>
</comment>
<evidence type="ECO:0000313" key="4">
    <source>
        <dbReference type="Proteomes" id="UP000572680"/>
    </source>
</evidence>
<keyword evidence="2" id="KW-0472">Membrane</keyword>
<evidence type="ECO:0000256" key="1">
    <source>
        <dbReference type="SAM" id="MobiDB-lite"/>
    </source>
</evidence>
<feature type="transmembrane region" description="Helical" evidence="2">
    <location>
        <begin position="14"/>
        <end position="37"/>
    </location>
</feature>
<dbReference type="EMBL" id="JACJIA010000008">
    <property type="protein sequence ID" value="MBA8953920.1"/>
    <property type="molecule type" value="Genomic_DNA"/>
</dbReference>
<keyword evidence="2" id="KW-1133">Transmembrane helix</keyword>
<dbReference type="RefSeq" id="WP_182846084.1">
    <property type="nucleotide sequence ID" value="NZ_BAAALP010000001.1"/>
</dbReference>
<dbReference type="AlphaFoldDB" id="A0A7W3QNR6"/>
<keyword evidence="4" id="KW-1185">Reference proteome</keyword>
<sequence length="184" mass="20268">MILAQTQEVNAVEIWAAVGQWAGAIAAAGAAIVALIISGREGRRQRRAEAVRALAQARLVEVDGPAFWVVSEGPTRSEVRALIVNHGAQPIINVHAELWPVREDLNEPARFRAHAPFIRANDTHRMDFEGNPVDGLVEIGRAARVRWSDAEGNQWQVCLTEQGLQGPEPFTGQLPTPYRQRRTS</sequence>
<dbReference type="Proteomes" id="UP000572680">
    <property type="component" value="Unassembled WGS sequence"/>
</dbReference>
<accession>A0A7W3QNR6</accession>
<gene>
    <name evidence="3" type="ORF">HNR61_005574</name>
</gene>
<name>A0A7W3QNR6_ACTNM</name>
<keyword evidence="2" id="KW-0812">Transmembrane</keyword>
<organism evidence="3 4">
    <name type="scientific">Actinomadura namibiensis</name>
    <dbReference type="NCBI Taxonomy" id="182080"/>
    <lineage>
        <taxon>Bacteria</taxon>
        <taxon>Bacillati</taxon>
        <taxon>Actinomycetota</taxon>
        <taxon>Actinomycetes</taxon>
        <taxon>Streptosporangiales</taxon>
        <taxon>Thermomonosporaceae</taxon>
        <taxon>Actinomadura</taxon>
    </lineage>
</organism>
<feature type="region of interest" description="Disordered" evidence="1">
    <location>
        <begin position="164"/>
        <end position="184"/>
    </location>
</feature>
<evidence type="ECO:0000256" key="2">
    <source>
        <dbReference type="SAM" id="Phobius"/>
    </source>
</evidence>
<evidence type="ECO:0000313" key="3">
    <source>
        <dbReference type="EMBL" id="MBA8953920.1"/>
    </source>
</evidence>
<protein>
    <submittedName>
        <fullName evidence="3">Uncharacterized protein</fullName>
    </submittedName>
</protein>